<evidence type="ECO:0000256" key="10">
    <source>
        <dbReference type="ARBA" id="ARBA00049254"/>
    </source>
</evidence>
<dbReference type="PIRSF" id="PIRSF038928">
    <property type="entry name" value="Catalase_clade1-3"/>
    <property type="match status" value="1"/>
</dbReference>
<keyword evidence="7 13" id="KW-0560">Oxidoreductase</keyword>
<dbReference type="InterPro" id="IPR024711">
    <property type="entry name" value="Catalase_clade1/3"/>
</dbReference>
<dbReference type="FunFam" id="2.40.180.10:FF:000001">
    <property type="entry name" value="Catalase"/>
    <property type="match status" value="1"/>
</dbReference>
<dbReference type="PROSITE" id="PS51402">
    <property type="entry name" value="CATALASE_3"/>
    <property type="match status" value="1"/>
</dbReference>
<sequence length="485" mass="54859">MSSKNTLTTANGAPIADNQNSRTAGARGPVLLDDYQLVEKLAHFNRENIPERRVHAKGSAAYGTFTVTNDITKYSYASVFAHIGKQTPMLIRFSTVGGERGSSDTARDPRGFAVKFYTDQGNWDIVGNNTPVFFIRDALKFPDFIHTQKRDPKTNLKSPQMMWDFWSLSPESLHQVTILFSDRGIPDGYRHMHGYGSHTYSVINADGQRFWVKWHFRTEQGIKNIHPDQAAKLDGGNPDSAQEDLFNAIKTGNFPKWRLFMQVMTEEQANQHAENPFDVTKVWSQKTFPLIEVGVVELNRNPENYFSEVEQAAFAPSNVVPGVGLSPDKMLQGRVFAYADAQRYRIGTNYQQLPVNAPKCPYHNYQRDGAMRFTSEGAPNYEPNSIESAPKQQPQYAEPALHFGDVTADRHNHRVDEDYYSQPRALFNLMKDDQKQLLIDNITASMKTVSKDVQIRQLKHFYRVAAPYGEGIAKALGIDVNLIKS</sequence>
<dbReference type="InterPro" id="IPR018028">
    <property type="entry name" value="Catalase"/>
</dbReference>
<dbReference type="GO" id="GO:0042542">
    <property type="term" value="P:response to hydrogen peroxide"/>
    <property type="evidence" value="ECO:0007669"/>
    <property type="project" value="TreeGrafter"/>
</dbReference>
<evidence type="ECO:0000256" key="12">
    <source>
        <dbReference type="PIRSR" id="PIRSR038928-2"/>
    </source>
</evidence>
<dbReference type="SMART" id="SM01060">
    <property type="entry name" value="Catalase"/>
    <property type="match status" value="1"/>
</dbReference>
<dbReference type="EC" id="1.11.1.6" evidence="3 13"/>
<dbReference type="PANTHER" id="PTHR11465:SF61">
    <property type="entry name" value="CATALASE"/>
    <property type="match status" value="1"/>
</dbReference>
<accession>A0A495RHY1</accession>
<dbReference type="RefSeq" id="WP_121144044.1">
    <property type="nucleotide sequence ID" value="NZ_RBWY01000001.1"/>
</dbReference>
<dbReference type="CDD" id="cd08156">
    <property type="entry name" value="catalase_clade_3"/>
    <property type="match status" value="1"/>
</dbReference>
<evidence type="ECO:0000256" key="7">
    <source>
        <dbReference type="ARBA" id="ARBA00023002"/>
    </source>
</evidence>
<protein>
    <recommendedName>
        <fullName evidence="3 13">Catalase</fullName>
        <ecNumber evidence="3 13">1.11.1.6</ecNumber>
    </recommendedName>
</protein>
<evidence type="ECO:0000256" key="14">
    <source>
        <dbReference type="SAM" id="MobiDB-lite"/>
    </source>
</evidence>
<dbReference type="Pfam" id="PF00199">
    <property type="entry name" value="Catalase"/>
    <property type="match status" value="1"/>
</dbReference>
<evidence type="ECO:0000256" key="4">
    <source>
        <dbReference type="ARBA" id="ARBA00022559"/>
    </source>
</evidence>
<keyword evidence="17" id="KW-1185">Reference proteome</keyword>
<feature type="domain" description="Catalase core" evidence="15">
    <location>
        <begin position="8"/>
        <end position="390"/>
    </location>
</feature>
<comment type="caution">
    <text evidence="16">The sequence shown here is derived from an EMBL/GenBank/DDBJ whole genome shotgun (WGS) entry which is preliminary data.</text>
</comment>
<dbReference type="PANTHER" id="PTHR11465">
    <property type="entry name" value="CATALASE"/>
    <property type="match status" value="1"/>
</dbReference>
<keyword evidence="8 12" id="KW-0408">Iron</keyword>
<name>A0A495RHY1_9GAMM</name>
<dbReference type="InterPro" id="IPR010582">
    <property type="entry name" value="Catalase_immune_responsive"/>
</dbReference>
<evidence type="ECO:0000256" key="2">
    <source>
        <dbReference type="ARBA" id="ARBA00005329"/>
    </source>
</evidence>
<feature type="compositionally biased region" description="Polar residues" evidence="14">
    <location>
        <begin position="1"/>
        <end position="23"/>
    </location>
</feature>
<keyword evidence="5 12" id="KW-0349">Heme</keyword>
<dbReference type="AlphaFoldDB" id="A0A495RHY1"/>
<dbReference type="InterPro" id="IPR002226">
    <property type="entry name" value="Catalase_haem_BS"/>
</dbReference>
<comment type="cofactor">
    <cofactor evidence="1 12">
        <name>heme</name>
        <dbReference type="ChEBI" id="CHEBI:30413"/>
    </cofactor>
</comment>
<feature type="binding site" description="axial binding residue" evidence="12">
    <location>
        <position position="338"/>
    </location>
    <ligand>
        <name>heme</name>
        <dbReference type="ChEBI" id="CHEBI:30413"/>
    </ligand>
    <ligandPart>
        <name>Fe</name>
        <dbReference type="ChEBI" id="CHEBI:18248"/>
    </ligandPart>
</feature>
<evidence type="ECO:0000256" key="11">
    <source>
        <dbReference type="PIRSR" id="PIRSR038928-1"/>
    </source>
</evidence>
<comment type="catalytic activity">
    <reaction evidence="10 13">
        <text>2 H2O2 = O2 + 2 H2O</text>
        <dbReference type="Rhea" id="RHEA:20309"/>
        <dbReference type="ChEBI" id="CHEBI:15377"/>
        <dbReference type="ChEBI" id="CHEBI:15379"/>
        <dbReference type="ChEBI" id="CHEBI:16240"/>
        <dbReference type="EC" id="1.11.1.6"/>
    </reaction>
</comment>
<dbReference type="GO" id="GO:0046872">
    <property type="term" value="F:metal ion binding"/>
    <property type="evidence" value="ECO:0007669"/>
    <property type="project" value="UniProtKB-KW"/>
</dbReference>
<keyword evidence="4 13" id="KW-0575">Peroxidase</keyword>
<feature type="active site" evidence="11">
    <location>
        <position position="128"/>
    </location>
</feature>
<keyword evidence="6 12" id="KW-0479">Metal-binding</keyword>
<evidence type="ECO:0000256" key="3">
    <source>
        <dbReference type="ARBA" id="ARBA00012314"/>
    </source>
</evidence>
<dbReference type="Proteomes" id="UP000278542">
    <property type="component" value="Unassembled WGS sequence"/>
</dbReference>
<dbReference type="GO" id="GO:0042744">
    <property type="term" value="P:hydrogen peroxide catabolic process"/>
    <property type="evidence" value="ECO:0007669"/>
    <property type="project" value="UniProtKB-KW"/>
</dbReference>
<organism evidence="16 17">
    <name type="scientific">Orbus hercynius</name>
    <dbReference type="NCBI Taxonomy" id="593135"/>
    <lineage>
        <taxon>Bacteria</taxon>
        <taxon>Pseudomonadati</taxon>
        <taxon>Pseudomonadota</taxon>
        <taxon>Gammaproteobacteria</taxon>
        <taxon>Orbales</taxon>
        <taxon>Orbaceae</taxon>
        <taxon>Orbus</taxon>
    </lineage>
</organism>
<dbReference type="GO" id="GO:0004096">
    <property type="term" value="F:catalase activity"/>
    <property type="evidence" value="ECO:0007669"/>
    <property type="project" value="UniProtKB-EC"/>
</dbReference>
<evidence type="ECO:0000313" key="17">
    <source>
        <dbReference type="Proteomes" id="UP000278542"/>
    </source>
</evidence>
<dbReference type="OrthoDB" id="9761719at2"/>
<evidence type="ECO:0000256" key="8">
    <source>
        <dbReference type="ARBA" id="ARBA00023004"/>
    </source>
</evidence>
<dbReference type="InterPro" id="IPR011614">
    <property type="entry name" value="Catalase_core"/>
</dbReference>
<dbReference type="InterPro" id="IPR020835">
    <property type="entry name" value="Catalase_sf"/>
</dbReference>
<dbReference type="EMBL" id="RBWY01000001">
    <property type="protein sequence ID" value="RKS87127.1"/>
    <property type="molecule type" value="Genomic_DNA"/>
</dbReference>
<reference evidence="16 17" key="1">
    <citation type="submission" date="2018-10" db="EMBL/GenBank/DDBJ databases">
        <title>Genomic Encyclopedia of Type Strains, Phase IV (KMG-IV): sequencing the most valuable type-strain genomes for metagenomic binning, comparative biology and taxonomic classification.</title>
        <authorList>
            <person name="Goeker M."/>
        </authorList>
    </citation>
    <scope>NUCLEOTIDE SEQUENCE [LARGE SCALE GENOMIC DNA]</scope>
    <source>
        <strain evidence="16 17">DSM 22228</strain>
    </source>
</reference>
<evidence type="ECO:0000256" key="6">
    <source>
        <dbReference type="ARBA" id="ARBA00022723"/>
    </source>
</evidence>
<dbReference type="PROSITE" id="PS00438">
    <property type="entry name" value="CATALASE_2"/>
    <property type="match status" value="1"/>
</dbReference>
<evidence type="ECO:0000256" key="5">
    <source>
        <dbReference type="ARBA" id="ARBA00022617"/>
    </source>
</evidence>
<evidence type="ECO:0000256" key="9">
    <source>
        <dbReference type="ARBA" id="ARBA00023324"/>
    </source>
</evidence>
<evidence type="ECO:0000259" key="15">
    <source>
        <dbReference type="SMART" id="SM01060"/>
    </source>
</evidence>
<evidence type="ECO:0000256" key="13">
    <source>
        <dbReference type="RuleBase" id="RU000498"/>
    </source>
</evidence>
<evidence type="ECO:0000256" key="1">
    <source>
        <dbReference type="ARBA" id="ARBA00001971"/>
    </source>
</evidence>
<evidence type="ECO:0000313" key="16">
    <source>
        <dbReference type="EMBL" id="RKS87127.1"/>
    </source>
</evidence>
<comment type="similarity">
    <text evidence="2 13">Belongs to the catalase family.</text>
</comment>
<dbReference type="InterPro" id="IPR024708">
    <property type="entry name" value="Catalase_AS"/>
</dbReference>
<feature type="active site" evidence="11">
    <location>
        <position position="55"/>
    </location>
</feature>
<keyword evidence="9 13" id="KW-0376">Hydrogen peroxide</keyword>
<dbReference type="PROSITE" id="PS00437">
    <property type="entry name" value="CATALASE_1"/>
    <property type="match status" value="1"/>
</dbReference>
<dbReference type="SUPFAM" id="SSF56634">
    <property type="entry name" value="Heme-dependent catalase-like"/>
    <property type="match status" value="1"/>
</dbReference>
<dbReference type="Gene3D" id="2.40.180.10">
    <property type="entry name" value="Catalase core domain"/>
    <property type="match status" value="1"/>
</dbReference>
<dbReference type="InterPro" id="IPR040333">
    <property type="entry name" value="Catalase_3"/>
</dbReference>
<feature type="region of interest" description="Disordered" evidence="14">
    <location>
        <begin position="1"/>
        <end position="24"/>
    </location>
</feature>
<gene>
    <name evidence="16" type="ORF">DES39_0341</name>
</gene>
<dbReference type="PRINTS" id="PR00067">
    <property type="entry name" value="CATALASE"/>
</dbReference>
<dbReference type="GO" id="GO:0005737">
    <property type="term" value="C:cytoplasm"/>
    <property type="evidence" value="ECO:0007669"/>
    <property type="project" value="TreeGrafter"/>
</dbReference>
<proteinExistence type="inferred from homology"/>
<dbReference type="GO" id="GO:0020037">
    <property type="term" value="F:heme binding"/>
    <property type="evidence" value="ECO:0007669"/>
    <property type="project" value="InterPro"/>
</dbReference>
<dbReference type="Pfam" id="PF06628">
    <property type="entry name" value="Catalase-rel"/>
    <property type="match status" value="1"/>
</dbReference>